<feature type="transmembrane region" description="Helical" evidence="9">
    <location>
        <begin position="59"/>
        <end position="80"/>
    </location>
</feature>
<evidence type="ECO:0000256" key="8">
    <source>
        <dbReference type="RuleBase" id="RU003943"/>
    </source>
</evidence>
<dbReference type="Gene3D" id="1.10.3470.10">
    <property type="entry name" value="ABC transporter involved in vitamin B12 uptake, BtuC"/>
    <property type="match status" value="1"/>
</dbReference>
<keyword evidence="5 8" id="KW-0812">Transmembrane</keyword>
<feature type="transmembrane region" description="Helical" evidence="9">
    <location>
        <begin position="224"/>
        <end position="241"/>
    </location>
</feature>
<comment type="subcellular location">
    <subcellularLocation>
        <location evidence="1 8">Cell membrane</location>
        <topology evidence="1 8">Multi-pass membrane protein</topology>
    </subcellularLocation>
</comment>
<feature type="transmembrane region" description="Helical" evidence="9">
    <location>
        <begin position="253"/>
        <end position="275"/>
    </location>
</feature>
<proteinExistence type="inferred from homology"/>
<dbReference type="PANTHER" id="PTHR30477">
    <property type="entry name" value="ABC-TRANSPORTER METAL-BINDING PROTEIN"/>
    <property type="match status" value="1"/>
</dbReference>
<organism evidence="10 11">
    <name type="scientific">Laceyella putida</name>
    <dbReference type="NCBI Taxonomy" id="110101"/>
    <lineage>
        <taxon>Bacteria</taxon>
        <taxon>Bacillati</taxon>
        <taxon>Bacillota</taxon>
        <taxon>Bacilli</taxon>
        <taxon>Bacillales</taxon>
        <taxon>Thermoactinomycetaceae</taxon>
        <taxon>Laceyella</taxon>
    </lineage>
</organism>
<dbReference type="CDD" id="cd06550">
    <property type="entry name" value="TM_ABC_iron-siderophores_like"/>
    <property type="match status" value="1"/>
</dbReference>
<evidence type="ECO:0000256" key="1">
    <source>
        <dbReference type="ARBA" id="ARBA00004651"/>
    </source>
</evidence>
<accession>A0ABW2RIU7</accession>
<dbReference type="SUPFAM" id="SSF81345">
    <property type="entry name" value="ABC transporter involved in vitamin B12 uptake, BtuC"/>
    <property type="match status" value="1"/>
</dbReference>
<evidence type="ECO:0000256" key="6">
    <source>
        <dbReference type="ARBA" id="ARBA00022989"/>
    </source>
</evidence>
<keyword evidence="4" id="KW-1003">Cell membrane</keyword>
<dbReference type="PANTHER" id="PTHR30477:SF3">
    <property type="entry name" value="METAL TRANSPORT SYSTEM MEMBRANE PROTEIN CT_069-RELATED"/>
    <property type="match status" value="1"/>
</dbReference>
<evidence type="ECO:0000256" key="4">
    <source>
        <dbReference type="ARBA" id="ARBA00022475"/>
    </source>
</evidence>
<feature type="transmembrane region" description="Helical" evidence="9">
    <location>
        <begin position="6"/>
        <end position="29"/>
    </location>
</feature>
<comment type="similarity">
    <text evidence="2 8">Belongs to the ABC-3 integral membrane protein family.</text>
</comment>
<dbReference type="InterPro" id="IPR001626">
    <property type="entry name" value="ABC_TroCD"/>
</dbReference>
<name>A0ABW2RIU7_9BACL</name>
<comment type="caution">
    <text evidence="10">The sequence shown here is derived from an EMBL/GenBank/DDBJ whole genome shotgun (WGS) entry which is preliminary data.</text>
</comment>
<evidence type="ECO:0000313" key="11">
    <source>
        <dbReference type="Proteomes" id="UP001596500"/>
    </source>
</evidence>
<dbReference type="InterPro" id="IPR037294">
    <property type="entry name" value="ABC_BtuC-like"/>
</dbReference>
<keyword evidence="3 8" id="KW-0813">Transport</keyword>
<evidence type="ECO:0000256" key="2">
    <source>
        <dbReference type="ARBA" id="ARBA00008034"/>
    </source>
</evidence>
<dbReference type="Pfam" id="PF00950">
    <property type="entry name" value="ABC-3"/>
    <property type="match status" value="1"/>
</dbReference>
<evidence type="ECO:0000256" key="3">
    <source>
        <dbReference type="ARBA" id="ARBA00022448"/>
    </source>
</evidence>
<evidence type="ECO:0000256" key="9">
    <source>
        <dbReference type="SAM" id="Phobius"/>
    </source>
</evidence>
<keyword evidence="7 9" id="KW-0472">Membrane</keyword>
<keyword evidence="6 9" id="KW-1133">Transmembrane helix</keyword>
<dbReference type="EMBL" id="JBHTBW010000019">
    <property type="protein sequence ID" value="MFC7440867.1"/>
    <property type="molecule type" value="Genomic_DNA"/>
</dbReference>
<sequence>MIGPNTLWVIAGTTTLGFTSGIIGSFAFLRKRGLMGDVLSHAALPGICMAFMITGAKNMFAFLIGALFTGLIASFAINFITGRSRIKEDTALGLILSVFFGLGIVLLTQIQHSPNGNQSGLDKFLFGQAAAIVQSDLQWLGIVSLLLVTVCFLFFKELKLLSFDPAFAKSIGFPLSQLEFLFMLLLVTTVVIGLQAAGVILMAALLITPAAAARYWTERLERMIIIAACFGGLSGLLGSWISTWSAQLSTGPIIVLSSTALFFLSMLCAPERGLIAKGLHLMKLKSKVAEEITLTVLYEWMERKQRTAIAETELPKILQESHLSAKQIANIEQKGWIHRKGGYLTFSEMGWKEAYNTTLFKRLMEIWSMYETTLESPIPLQEVEKKEELPSQLANTLQTLLQKHQHAPRLLPQHLTPSEQGGFL</sequence>
<reference evidence="11" key="1">
    <citation type="journal article" date="2019" name="Int. J. Syst. Evol. Microbiol.">
        <title>The Global Catalogue of Microorganisms (GCM) 10K type strain sequencing project: providing services to taxonomists for standard genome sequencing and annotation.</title>
        <authorList>
            <consortium name="The Broad Institute Genomics Platform"/>
            <consortium name="The Broad Institute Genome Sequencing Center for Infectious Disease"/>
            <person name="Wu L."/>
            <person name="Ma J."/>
        </authorList>
    </citation>
    <scope>NUCLEOTIDE SEQUENCE [LARGE SCALE GENOMIC DNA]</scope>
    <source>
        <strain evidence="11">CGMCC 1.12942</strain>
    </source>
</reference>
<feature type="transmembrane region" description="Helical" evidence="9">
    <location>
        <begin position="137"/>
        <end position="155"/>
    </location>
</feature>
<gene>
    <name evidence="10" type="ORF">ACFQNG_06845</name>
</gene>
<protein>
    <submittedName>
        <fullName evidence="10">Metal ABC transporter permease</fullName>
    </submittedName>
</protein>
<keyword evidence="11" id="KW-1185">Reference proteome</keyword>
<feature type="transmembrane region" description="Helical" evidence="9">
    <location>
        <begin position="92"/>
        <end position="110"/>
    </location>
</feature>
<feature type="transmembrane region" description="Helical" evidence="9">
    <location>
        <begin position="192"/>
        <end position="212"/>
    </location>
</feature>
<dbReference type="Proteomes" id="UP001596500">
    <property type="component" value="Unassembled WGS sequence"/>
</dbReference>
<evidence type="ECO:0000256" key="7">
    <source>
        <dbReference type="ARBA" id="ARBA00023136"/>
    </source>
</evidence>
<evidence type="ECO:0000256" key="5">
    <source>
        <dbReference type="ARBA" id="ARBA00022692"/>
    </source>
</evidence>
<evidence type="ECO:0000313" key="10">
    <source>
        <dbReference type="EMBL" id="MFC7440867.1"/>
    </source>
</evidence>
<dbReference type="RefSeq" id="WP_379864150.1">
    <property type="nucleotide sequence ID" value="NZ_JBHTBW010000019.1"/>
</dbReference>